<reference evidence="4" key="1">
    <citation type="submission" date="2018-02" db="EMBL/GenBank/DDBJ databases">
        <authorList>
            <person name="Cohen D.B."/>
            <person name="Kent A.D."/>
        </authorList>
    </citation>
    <scope>NUCLEOTIDE SEQUENCE</scope>
</reference>
<dbReference type="GO" id="GO:0016114">
    <property type="term" value="P:terpenoid biosynthetic process"/>
    <property type="evidence" value="ECO:0007669"/>
    <property type="project" value="InterPro"/>
</dbReference>
<dbReference type="InterPro" id="IPR034741">
    <property type="entry name" value="Terpene_cyclase-like_1_C"/>
</dbReference>
<keyword evidence="1" id="KW-0479">Metal-binding</keyword>
<gene>
    <name evidence="4" type="ORF">FSB_LOCUS6943</name>
</gene>
<dbReference type="InterPro" id="IPR050148">
    <property type="entry name" value="Terpene_synthase-like"/>
</dbReference>
<dbReference type="SFLD" id="SFLDG01019">
    <property type="entry name" value="Terpene_Cyclase_Like_1_C_Termi"/>
    <property type="match status" value="1"/>
</dbReference>
<dbReference type="SUPFAM" id="SSF48576">
    <property type="entry name" value="Terpenoid synthases"/>
    <property type="match status" value="1"/>
</dbReference>
<evidence type="ECO:0000313" key="4">
    <source>
        <dbReference type="EMBL" id="SPC79061.1"/>
    </source>
</evidence>
<sequence length="245" mass="28371">MNPILLELAELDFNIVQATHQEDLKQVSRWWKSTGLGENLSFARDRVMENFFWSVGVIFQPQFGSCRRMLAKVIALVTTIDDVYDVYGTLDELEQFTNAVERWNIDAMDQLPDYMKICFLALHNSINEMAFDTLKEQGFHNARYLKKAHELERGDVPKSIQCYMNETGASEEDAREYIRSLISETWKKMNEEQASSSPFNQTFFEISMNLARMAQCMYQHGDGHGIGSNRETKDHILSLLIKPIH</sequence>
<feature type="domain" description="Terpene synthase metal-binding" evidence="3">
    <location>
        <begin position="149"/>
        <end position="188"/>
    </location>
</feature>
<dbReference type="SFLD" id="SFLDS00005">
    <property type="entry name" value="Isoprenoid_Synthase_Type_I"/>
    <property type="match status" value="1"/>
</dbReference>
<dbReference type="InterPro" id="IPR005630">
    <property type="entry name" value="Terpene_synthase_metal-bd"/>
</dbReference>
<evidence type="ECO:0000259" key="3">
    <source>
        <dbReference type="Pfam" id="PF03936"/>
    </source>
</evidence>
<name>A0A2N9EWN4_FAGSY</name>
<dbReference type="Pfam" id="PF03936">
    <property type="entry name" value="Terpene_synth_C"/>
    <property type="match status" value="2"/>
</dbReference>
<evidence type="ECO:0000256" key="2">
    <source>
        <dbReference type="ARBA" id="ARBA00022842"/>
    </source>
</evidence>
<dbReference type="PANTHER" id="PTHR31225">
    <property type="entry name" value="OS04G0344100 PROTEIN-RELATED"/>
    <property type="match status" value="1"/>
</dbReference>
<proteinExistence type="predicted"/>
<keyword evidence="2" id="KW-0460">Magnesium</keyword>
<dbReference type="GO" id="GO:0000287">
    <property type="term" value="F:magnesium ion binding"/>
    <property type="evidence" value="ECO:0007669"/>
    <property type="project" value="InterPro"/>
</dbReference>
<dbReference type="PANTHER" id="PTHR31225:SF9">
    <property type="entry name" value="TERPENE SYNTHASE 10"/>
    <property type="match status" value="1"/>
</dbReference>
<evidence type="ECO:0000256" key="1">
    <source>
        <dbReference type="ARBA" id="ARBA00022723"/>
    </source>
</evidence>
<dbReference type="GO" id="GO:0010333">
    <property type="term" value="F:terpene synthase activity"/>
    <property type="evidence" value="ECO:0007669"/>
    <property type="project" value="InterPro"/>
</dbReference>
<dbReference type="AlphaFoldDB" id="A0A2N9EWN4"/>
<dbReference type="InterPro" id="IPR008949">
    <property type="entry name" value="Isoprenoid_synthase_dom_sf"/>
</dbReference>
<feature type="domain" description="Terpene synthase metal-binding" evidence="3">
    <location>
        <begin position="32"/>
        <end position="148"/>
    </location>
</feature>
<protein>
    <recommendedName>
        <fullName evidence="3">Terpene synthase metal-binding domain-containing protein</fullName>
    </recommendedName>
</protein>
<accession>A0A2N9EWN4</accession>
<organism evidence="4">
    <name type="scientific">Fagus sylvatica</name>
    <name type="common">Beechnut</name>
    <dbReference type="NCBI Taxonomy" id="28930"/>
    <lineage>
        <taxon>Eukaryota</taxon>
        <taxon>Viridiplantae</taxon>
        <taxon>Streptophyta</taxon>
        <taxon>Embryophyta</taxon>
        <taxon>Tracheophyta</taxon>
        <taxon>Spermatophyta</taxon>
        <taxon>Magnoliopsida</taxon>
        <taxon>eudicotyledons</taxon>
        <taxon>Gunneridae</taxon>
        <taxon>Pentapetalae</taxon>
        <taxon>rosids</taxon>
        <taxon>fabids</taxon>
        <taxon>Fagales</taxon>
        <taxon>Fagaceae</taxon>
        <taxon>Fagus</taxon>
    </lineage>
</organism>
<dbReference type="Gene3D" id="1.10.600.10">
    <property type="entry name" value="Farnesyl Diphosphate Synthase"/>
    <property type="match status" value="2"/>
</dbReference>
<dbReference type="EMBL" id="OIVN01000365">
    <property type="protein sequence ID" value="SPC79061.1"/>
    <property type="molecule type" value="Genomic_DNA"/>
</dbReference>